<proteinExistence type="predicted"/>
<evidence type="ECO:0000313" key="4">
    <source>
        <dbReference type="Proteomes" id="UP000630887"/>
    </source>
</evidence>
<name>A0A8J3KYU2_9ACTN</name>
<dbReference type="EMBL" id="BONI01000064">
    <property type="protein sequence ID" value="GIG09380.1"/>
    <property type="molecule type" value="Genomic_DNA"/>
</dbReference>
<feature type="domain" description="SHOCT" evidence="2">
    <location>
        <begin position="44"/>
        <end position="66"/>
    </location>
</feature>
<reference evidence="3 4" key="1">
    <citation type="submission" date="2021-01" db="EMBL/GenBank/DDBJ databases">
        <title>Whole genome shotgun sequence of Catellatospora coxensis NBRC 107359.</title>
        <authorList>
            <person name="Komaki H."/>
            <person name="Tamura T."/>
        </authorList>
    </citation>
    <scope>NUCLEOTIDE SEQUENCE [LARGE SCALE GENOMIC DNA]</scope>
    <source>
        <strain evidence="3 4">NBRC 107359</strain>
    </source>
</reference>
<evidence type="ECO:0000259" key="2">
    <source>
        <dbReference type="Pfam" id="PF09851"/>
    </source>
</evidence>
<dbReference type="Proteomes" id="UP000630887">
    <property type="component" value="Unassembled WGS sequence"/>
</dbReference>
<evidence type="ECO:0000313" key="3">
    <source>
        <dbReference type="EMBL" id="GIG09380.1"/>
    </source>
</evidence>
<dbReference type="InterPro" id="IPR018649">
    <property type="entry name" value="SHOCT"/>
</dbReference>
<protein>
    <recommendedName>
        <fullName evidence="2">SHOCT domain-containing protein</fullName>
    </recommendedName>
</protein>
<feature type="compositionally biased region" description="Basic and acidic residues" evidence="1">
    <location>
        <begin position="35"/>
        <end position="46"/>
    </location>
</feature>
<dbReference type="AlphaFoldDB" id="A0A8J3KYU2"/>
<dbReference type="Pfam" id="PF09851">
    <property type="entry name" value="SHOCT"/>
    <property type="match status" value="1"/>
</dbReference>
<gene>
    <name evidence="3" type="ORF">Cco03nite_60800</name>
</gene>
<keyword evidence="4" id="KW-1185">Reference proteome</keyword>
<evidence type="ECO:0000256" key="1">
    <source>
        <dbReference type="SAM" id="MobiDB-lite"/>
    </source>
</evidence>
<accession>A0A8J3KYU2</accession>
<feature type="region of interest" description="Disordered" evidence="1">
    <location>
        <begin position="26"/>
        <end position="46"/>
    </location>
</feature>
<organism evidence="3 4">
    <name type="scientific">Catellatospora coxensis</name>
    <dbReference type="NCBI Taxonomy" id="310354"/>
    <lineage>
        <taxon>Bacteria</taxon>
        <taxon>Bacillati</taxon>
        <taxon>Actinomycetota</taxon>
        <taxon>Actinomycetes</taxon>
        <taxon>Micromonosporales</taxon>
        <taxon>Micromonosporaceae</taxon>
        <taxon>Catellatospora</taxon>
    </lineage>
</organism>
<sequence length="67" mass="7644">MWIWPALIVLGLLVLGYLALMVTQTRPSDAVTPPHPDRSPARTILDERYARGEIGDEEYRRRKGDLP</sequence>
<comment type="caution">
    <text evidence="3">The sequence shown here is derived from an EMBL/GenBank/DDBJ whole genome shotgun (WGS) entry which is preliminary data.</text>
</comment>